<keyword evidence="4" id="KW-0479">Metal-binding</keyword>
<evidence type="ECO:0000256" key="1">
    <source>
        <dbReference type="ARBA" id="ARBA00022603"/>
    </source>
</evidence>
<dbReference type="SUPFAM" id="SSF53335">
    <property type="entry name" value="S-adenosyl-L-methionine-dependent methyltransferases"/>
    <property type="match status" value="1"/>
</dbReference>
<evidence type="ECO:0000313" key="7">
    <source>
        <dbReference type="Proteomes" id="UP001558713"/>
    </source>
</evidence>
<dbReference type="AlphaFoldDB" id="A0ABD1AA39"/>
<proteinExistence type="predicted"/>
<keyword evidence="3" id="KW-0949">S-adenosyl-L-methionine</keyword>
<sequence length="377" mass="41652">MESSRSLEHVLSMQGGEDDASYAKNAYGPAVALALSKPMLTSAIHSIKLIKGSSSHLKIADLGCAVGDNTFSTVDTVVEVLQQKLALIDGGVEPDLELEVFFSDLPSNDFNMLFRSLAERVNGSSRKYFAAGVPGSFYKRLFPKEELHVVVTMSALQWLSQIPEKVMEKGSKTWNKGSVWIEGAKKEVLEAYAEQADKDLVEFLKCRKEEIVVGGVLFMLMGGRPAGSASQFGDPDSSLKHPFTTLMDQAWQDLVDEGLIEEDKRDGFNIPVYNRSTEDIAAAIDRCGGFKIEKMENLSIADYMNGKQEEFMKDPDSYGQTRANYAQAGLGPVVQAYLGPDLTRKLFKRYAIRAAADKEILNKNCFYHMIAVSAIRI</sequence>
<dbReference type="EMBL" id="JBANAX010000566">
    <property type="protein sequence ID" value="KAL1202956.1"/>
    <property type="molecule type" value="Genomic_DNA"/>
</dbReference>
<dbReference type="GO" id="GO:0032259">
    <property type="term" value="P:methylation"/>
    <property type="evidence" value="ECO:0007669"/>
    <property type="project" value="UniProtKB-KW"/>
</dbReference>
<comment type="caution">
    <text evidence="6">The sequence shown here is derived from an EMBL/GenBank/DDBJ whole genome shotgun (WGS) entry which is preliminary data.</text>
</comment>
<gene>
    <name evidence="6" type="ORF">V5N11_015209</name>
</gene>
<dbReference type="GO" id="GO:0008168">
    <property type="term" value="F:methyltransferase activity"/>
    <property type="evidence" value="ECO:0007669"/>
    <property type="project" value="UniProtKB-KW"/>
</dbReference>
<accession>A0ABD1AA39</accession>
<evidence type="ECO:0000313" key="6">
    <source>
        <dbReference type="EMBL" id="KAL1202956.1"/>
    </source>
</evidence>
<dbReference type="GO" id="GO:0046872">
    <property type="term" value="F:metal ion binding"/>
    <property type="evidence" value="ECO:0007669"/>
    <property type="project" value="UniProtKB-KW"/>
</dbReference>
<reference evidence="6 7" key="1">
    <citation type="submission" date="2024-04" db="EMBL/GenBank/DDBJ databases">
        <title>Genome assembly C_amara_ONT_v2.</title>
        <authorList>
            <person name="Yant L."/>
            <person name="Moore C."/>
            <person name="Slenker M."/>
        </authorList>
    </citation>
    <scope>NUCLEOTIDE SEQUENCE [LARGE SCALE GENOMIC DNA]</scope>
    <source>
        <tissue evidence="6">Leaf</tissue>
    </source>
</reference>
<dbReference type="Gene3D" id="3.40.50.150">
    <property type="entry name" value="Vaccinia Virus protein VP39"/>
    <property type="match status" value="1"/>
</dbReference>
<keyword evidence="1 6" id="KW-0489">Methyltransferase</keyword>
<organism evidence="6 7">
    <name type="scientific">Cardamine amara subsp. amara</name>
    <dbReference type="NCBI Taxonomy" id="228776"/>
    <lineage>
        <taxon>Eukaryota</taxon>
        <taxon>Viridiplantae</taxon>
        <taxon>Streptophyta</taxon>
        <taxon>Embryophyta</taxon>
        <taxon>Tracheophyta</taxon>
        <taxon>Spermatophyta</taxon>
        <taxon>Magnoliopsida</taxon>
        <taxon>eudicotyledons</taxon>
        <taxon>Gunneridae</taxon>
        <taxon>Pentapetalae</taxon>
        <taxon>rosids</taxon>
        <taxon>malvids</taxon>
        <taxon>Brassicales</taxon>
        <taxon>Brassicaceae</taxon>
        <taxon>Cardamineae</taxon>
        <taxon>Cardamine</taxon>
    </lineage>
</organism>
<name>A0ABD1AA39_CARAN</name>
<dbReference type="InterPro" id="IPR029063">
    <property type="entry name" value="SAM-dependent_MTases_sf"/>
</dbReference>
<evidence type="ECO:0000256" key="3">
    <source>
        <dbReference type="ARBA" id="ARBA00022691"/>
    </source>
</evidence>
<dbReference type="Gene3D" id="1.10.1200.270">
    <property type="entry name" value="Methyltransferase, alpha-helical capping domain"/>
    <property type="match status" value="1"/>
</dbReference>
<dbReference type="Pfam" id="PF03492">
    <property type="entry name" value="Methyltransf_7"/>
    <property type="match status" value="1"/>
</dbReference>
<evidence type="ECO:0000256" key="2">
    <source>
        <dbReference type="ARBA" id="ARBA00022679"/>
    </source>
</evidence>
<dbReference type="InterPro" id="IPR042086">
    <property type="entry name" value="MeTrfase_capping"/>
</dbReference>
<protein>
    <submittedName>
        <fullName evidence="6">Gibberellic acid methyltransferase 1</fullName>
    </submittedName>
</protein>
<dbReference type="InterPro" id="IPR005299">
    <property type="entry name" value="MeTrfase_7"/>
</dbReference>
<evidence type="ECO:0000256" key="4">
    <source>
        <dbReference type="ARBA" id="ARBA00022723"/>
    </source>
</evidence>
<dbReference type="PANTHER" id="PTHR31009">
    <property type="entry name" value="S-ADENOSYL-L-METHIONINE:CARBOXYL METHYLTRANSFERASE FAMILY PROTEIN"/>
    <property type="match status" value="1"/>
</dbReference>
<evidence type="ECO:0000256" key="5">
    <source>
        <dbReference type="ARBA" id="ARBA00022842"/>
    </source>
</evidence>
<keyword evidence="5" id="KW-0460">Magnesium</keyword>
<keyword evidence="7" id="KW-1185">Reference proteome</keyword>
<keyword evidence="2" id="KW-0808">Transferase</keyword>
<dbReference type="Proteomes" id="UP001558713">
    <property type="component" value="Unassembled WGS sequence"/>
</dbReference>